<name>A0AAD7N2V6_9AGAR</name>
<comment type="caution">
    <text evidence="1">The sequence shown here is derived from an EMBL/GenBank/DDBJ whole genome shotgun (WGS) entry which is preliminary data.</text>
</comment>
<evidence type="ECO:0000313" key="2">
    <source>
        <dbReference type="Proteomes" id="UP001215280"/>
    </source>
</evidence>
<dbReference type="PANTHER" id="PTHR37171:SF1">
    <property type="entry name" value="SERINE_THREONINE-PROTEIN KINASE YRZF-RELATED"/>
    <property type="match status" value="1"/>
</dbReference>
<accession>A0AAD7N2V6</accession>
<gene>
    <name evidence="1" type="ORF">DFH07DRAFT_835370</name>
</gene>
<dbReference type="InterPro" id="IPR052396">
    <property type="entry name" value="Meiotic_Drive_Suppr_Kinase"/>
</dbReference>
<dbReference type="Gene3D" id="1.10.510.10">
    <property type="entry name" value="Transferase(Phosphotransferase) domain 1"/>
    <property type="match status" value="1"/>
</dbReference>
<dbReference type="Proteomes" id="UP001215280">
    <property type="component" value="Unassembled WGS sequence"/>
</dbReference>
<reference evidence="1" key="1">
    <citation type="submission" date="2023-03" db="EMBL/GenBank/DDBJ databases">
        <title>Massive genome expansion in bonnet fungi (Mycena s.s.) driven by repeated elements and novel gene families across ecological guilds.</title>
        <authorList>
            <consortium name="Lawrence Berkeley National Laboratory"/>
            <person name="Harder C.B."/>
            <person name="Miyauchi S."/>
            <person name="Viragh M."/>
            <person name="Kuo A."/>
            <person name="Thoen E."/>
            <person name="Andreopoulos B."/>
            <person name="Lu D."/>
            <person name="Skrede I."/>
            <person name="Drula E."/>
            <person name="Henrissat B."/>
            <person name="Morin E."/>
            <person name="Kohler A."/>
            <person name="Barry K."/>
            <person name="LaButti K."/>
            <person name="Morin E."/>
            <person name="Salamov A."/>
            <person name="Lipzen A."/>
            <person name="Mereny Z."/>
            <person name="Hegedus B."/>
            <person name="Baldrian P."/>
            <person name="Stursova M."/>
            <person name="Weitz H."/>
            <person name="Taylor A."/>
            <person name="Grigoriev I.V."/>
            <person name="Nagy L.G."/>
            <person name="Martin F."/>
            <person name="Kauserud H."/>
        </authorList>
    </citation>
    <scope>NUCLEOTIDE SEQUENCE</scope>
    <source>
        <strain evidence="1">CBHHK188m</strain>
    </source>
</reference>
<sequence>MENSSLTVSEPFRSGSRLQLLFKPEAEADGTDPFLLKESEAANDRSPGWQKGFAPLTVSVIRAHTPFTCAVVLEVEIVHSSPKMSLPDRFILKLNDRRFGYRHSFVRKPSEWNSDREAPFVDAVRMCLDPRRSTAIPHYFDDFPGPHEAVEWRTLDRQPWMAELYTWKLKYQQYLAEILAYRCLQTLQGASIPRLHGTVRLPILCGSDFLHPAVDFVNGFAVSLIEGTPMNEVQVGRDLTKARAEEVSQRVLDLVRTIQRHRCLHNDIRLPNIILRNWPRQVDPVLIDFGAADIEQPHEPVMVYPGCGSDEVRETRSMLADPEYGGWHAPSPFSQRVNEKHAAYMGFFRVNDRIESVPEHIRDLQYERIPDTDGPDAKKKVLQWRVREGVKTRET</sequence>
<dbReference type="EMBL" id="JARJLG010000110">
    <property type="protein sequence ID" value="KAJ7743968.1"/>
    <property type="molecule type" value="Genomic_DNA"/>
</dbReference>
<dbReference type="AlphaFoldDB" id="A0AAD7N2V6"/>
<dbReference type="InterPro" id="IPR011009">
    <property type="entry name" value="Kinase-like_dom_sf"/>
</dbReference>
<evidence type="ECO:0008006" key="3">
    <source>
        <dbReference type="Google" id="ProtNLM"/>
    </source>
</evidence>
<dbReference type="PANTHER" id="PTHR37171">
    <property type="entry name" value="SERINE/THREONINE-PROTEIN KINASE YRZF-RELATED"/>
    <property type="match status" value="1"/>
</dbReference>
<protein>
    <recommendedName>
        <fullName evidence="3">Protein kinase domain-containing protein</fullName>
    </recommendedName>
</protein>
<evidence type="ECO:0000313" key="1">
    <source>
        <dbReference type="EMBL" id="KAJ7743968.1"/>
    </source>
</evidence>
<dbReference type="SUPFAM" id="SSF56112">
    <property type="entry name" value="Protein kinase-like (PK-like)"/>
    <property type="match status" value="1"/>
</dbReference>
<organism evidence="1 2">
    <name type="scientific">Mycena maculata</name>
    <dbReference type="NCBI Taxonomy" id="230809"/>
    <lineage>
        <taxon>Eukaryota</taxon>
        <taxon>Fungi</taxon>
        <taxon>Dikarya</taxon>
        <taxon>Basidiomycota</taxon>
        <taxon>Agaricomycotina</taxon>
        <taxon>Agaricomycetes</taxon>
        <taxon>Agaricomycetidae</taxon>
        <taxon>Agaricales</taxon>
        <taxon>Marasmiineae</taxon>
        <taxon>Mycenaceae</taxon>
        <taxon>Mycena</taxon>
    </lineage>
</organism>
<proteinExistence type="predicted"/>
<keyword evidence="2" id="KW-1185">Reference proteome</keyword>